<gene>
    <name evidence="2" type="ORF">OTI717_LOCUS1594</name>
    <name evidence="1" type="ORF">RFH988_LOCUS6363</name>
</gene>
<dbReference type="EMBL" id="CAJNOO010000189">
    <property type="protein sequence ID" value="CAF0849155.1"/>
    <property type="molecule type" value="Genomic_DNA"/>
</dbReference>
<dbReference type="Proteomes" id="UP000663823">
    <property type="component" value="Unassembled WGS sequence"/>
</dbReference>
<evidence type="ECO:0000313" key="1">
    <source>
        <dbReference type="EMBL" id="CAF0849155.1"/>
    </source>
</evidence>
<protein>
    <submittedName>
        <fullName evidence="1">Uncharacterized protein</fullName>
    </submittedName>
</protein>
<accession>A0A813W0Q2</accession>
<dbReference type="EMBL" id="CAJOAX010000070">
    <property type="protein sequence ID" value="CAF3498991.1"/>
    <property type="molecule type" value="Genomic_DNA"/>
</dbReference>
<evidence type="ECO:0000313" key="3">
    <source>
        <dbReference type="Proteomes" id="UP000663882"/>
    </source>
</evidence>
<comment type="caution">
    <text evidence="1">The sequence shown here is derived from an EMBL/GenBank/DDBJ whole genome shotgun (WGS) entry which is preliminary data.</text>
</comment>
<sequence length="550" mass="63607">MSLPSTSSKELCVACLTQPYDLTCTCGDKFDFTCIHLHVAQIRLEFEYTHGETGERLLQVEHIVESTDCNSAKTIIENWRQKRIQEINEIAVAGLNEIQHRENAYLDVPSFRTQFDALGEQSNRVVHEQLDSIHSLQRRIVEKFDQLKTLPELHQDDTSLDTELQSKLNPNLLNPNSTTHVTESIISAPVMPLNTTTSTTTEQPIVTQTTYIEQTRGLINNDHMPNSTMDAQERDDFDAGQTVNIARQSLLTIPITHDNYMGTICCYNNQLLYNDYNHHTRTSHLILIPNLKQPTTRETIDWNDPDRMLGDGDDQWIQDIAYSTKLQGYLVLNRSRLRILYDNGNQLQEFHEFPNRSMKRVTCDNTYIYLISAADTKSHNSDEIIIMNYDKEEKVRKTLRDIILTGRNDMALTYVGEISDLAISPNGQIMLAYRVKLRRQVRVCVFIVSDDRNNWTLVKQLLLNECWNDDVSYTPRVEWCEKLHVFFLVEYITSHLIMLDETGQVKGECRFVNVQNRRESPLNLTISTNDTLCVRYESSINVHQLINDRL</sequence>
<evidence type="ECO:0000313" key="2">
    <source>
        <dbReference type="EMBL" id="CAF3498991.1"/>
    </source>
</evidence>
<dbReference type="Proteomes" id="UP000663882">
    <property type="component" value="Unassembled WGS sequence"/>
</dbReference>
<proteinExistence type="predicted"/>
<name>A0A813W0Q2_9BILA</name>
<reference evidence="1" key="1">
    <citation type="submission" date="2021-02" db="EMBL/GenBank/DDBJ databases">
        <authorList>
            <person name="Nowell W R."/>
        </authorList>
    </citation>
    <scope>NUCLEOTIDE SEQUENCE</scope>
</reference>
<dbReference type="OrthoDB" id="9998488at2759"/>
<organism evidence="1 3">
    <name type="scientific">Rotaria sordida</name>
    <dbReference type="NCBI Taxonomy" id="392033"/>
    <lineage>
        <taxon>Eukaryota</taxon>
        <taxon>Metazoa</taxon>
        <taxon>Spiralia</taxon>
        <taxon>Gnathifera</taxon>
        <taxon>Rotifera</taxon>
        <taxon>Eurotatoria</taxon>
        <taxon>Bdelloidea</taxon>
        <taxon>Philodinida</taxon>
        <taxon>Philodinidae</taxon>
        <taxon>Rotaria</taxon>
    </lineage>
</organism>
<dbReference type="AlphaFoldDB" id="A0A813W0Q2"/>